<comment type="caution">
    <text evidence="1">The sequence shown here is derived from an EMBL/GenBank/DDBJ whole genome shotgun (WGS) entry which is preliminary data.</text>
</comment>
<name>A0A392NQF5_9FABA</name>
<accession>A0A392NQF5</accession>
<protein>
    <recommendedName>
        <fullName evidence="3">Retrovirus-related pol polyprotein from transposon TNT 1-94</fullName>
    </recommendedName>
</protein>
<evidence type="ECO:0000313" key="2">
    <source>
        <dbReference type="Proteomes" id="UP000265520"/>
    </source>
</evidence>
<dbReference type="EMBL" id="LXQA010048137">
    <property type="protein sequence ID" value="MCI02108.1"/>
    <property type="molecule type" value="Genomic_DNA"/>
</dbReference>
<evidence type="ECO:0000313" key="1">
    <source>
        <dbReference type="EMBL" id="MCI02108.1"/>
    </source>
</evidence>
<keyword evidence="2" id="KW-1185">Reference proteome</keyword>
<dbReference type="AlphaFoldDB" id="A0A392NQF5"/>
<organism evidence="1 2">
    <name type="scientific">Trifolium medium</name>
    <dbReference type="NCBI Taxonomy" id="97028"/>
    <lineage>
        <taxon>Eukaryota</taxon>
        <taxon>Viridiplantae</taxon>
        <taxon>Streptophyta</taxon>
        <taxon>Embryophyta</taxon>
        <taxon>Tracheophyta</taxon>
        <taxon>Spermatophyta</taxon>
        <taxon>Magnoliopsida</taxon>
        <taxon>eudicotyledons</taxon>
        <taxon>Gunneridae</taxon>
        <taxon>Pentapetalae</taxon>
        <taxon>rosids</taxon>
        <taxon>fabids</taxon>
        <taxon>Fabales</taxon>
        <taxon>Fabaceae</taxon>
        <taxon>Papilionoideae</taxon>
        <taxon>50 kb inversion clade</taxon>
        <taxon>NPAAA clade</taxon>
        <taxon>Hologalegina</taxon>
        <taxon>IRL clade</taxon>
        <taxon>Trifolieae</taxon>
        <taxon>Trifolium</taxon>
    </lineage>
</organism>
<sequence length="158" mass="17781">MKGVVLFDLNNRDILVSRNINHHEHIFPNLTKNPQSTWAYYPSAHNDISILPGHDSSNECIPTLDPVYPSNTPNSDVPHTISNDISSSDSRLAKHPRLAIPNSDTSLPLPSYVPSKPKYTLLVQEGYHQSNSNYSLFTMKDKLHFTEIVVYVDDIIIA</sequence>
<proteinExistence type="predicted"/>
<evidence type="ECO:0008006" key="3">
    <source>
        <dbReference type="Google" id="ProtNLM"/>
    </source>
</evidence>
<feature type="non-terminal residue" evidence="1">
    <location>
        <position position="158"/>
    </location>
</feature>
<dbReference type="Proteomes" id="UP000265520">
    <property type="component" value="Unassembled WGS sequence"/>
</dbReference>
<reference evidence="1 2" key="1">
    <citation type="journal article" date="2018" name="Front. Plant Sci.">
        <title>Red Clover (Trifolium pratense) and Zigzag Clover (T. medium) - A Picture of Genomic Similarities and Differences.</title>
        <authorList>
            <person name="Dluhosova J."/>
            <person name="Istvanek J."/>
            <person name="Nedelnik J."/>
            <person name="Repkova J."/>
        </authorList>
    </citation>
    <scope>NUCLEOTIDE SEQUENCE [LARGE SCALE GENOMIC DNA]</scope>
    <source>
        <strain evidence="2">cv. 10/8</strain>
        <tissue evidence="1">Leaf</tissue>
    </source>
</reference>